<dbReference type="GO" id="GO:0004657">
    <property type="term" value="F:proline dehydrogenase activity"/>
    <property type="evidence" value="ECO:0007669"/>
    <property type="project" value="UniProtKB-ARBA"/>
</dbReference>
<evidence type="ECO:0000256" key="7">
    <source>
        <dbReference type="ARBA" id="ARBA00061617"/>
    </source>
</evidence>
<evidence type="ECO:0000313" key="11">
    <source>
        <dbReference type="EMBL" id="HGK53489.1"/>
    </source>
</evidence>
<sequence length="515" mass="57553">MILPFKNEPFTDFNLPENKEKMLKVIEKIEKEMGREIPLIINGKEVYKKEKIKSINPSNKDEIVCLAQKADEEDAEKALESAWKAFKDWQFFPPEEKANILFKAAEIARKRKFELAATMVLEVGKNWAEADADVAETIDYFEFYGREMLRYSQPQPLTPYPGEINEYFYIPLGAGVVIPPWNFPLAILSGMSSAAIVTGNTIVLKPSSDSPLTGYRFYEIMKEAGLPDGILNFLTGPGGRVGDYLVAHPKTRFVAFTGSKEVGCHIYQLAAKVQEGQIWLKRVIAEMGGKDAIIVDDECDLEDAVNGVVVSAFGYQGQKCSACSRAIVHQKVYKEFLDILKEKVEKISIGPAKENHFMGPVINEASERKILEYIEIGKKEGKLLIGGEKAEGNGFYIKPTVFYDVDPKARIAQEEIFGPVLAVIKAKDFENALEIANDTIYGLTGSVYTKNREKIYKAKKIFHCGNLYINRKCTGALVDVHPFGGFNMSGTDSKAGGRDYLLLFLQGKSVSEKIR</sequence>
<evidence type="ECO:0000256" key="8">
    <source>
        <dbReference type="PROSITE-ProRule" id="PRU10007"/>
    </source>
</evidence>
<keyword evidence="4" id="KW-0520">NAD</keyword>
<proteinExistence type="inferred from homology"/>
<dbReference type="GO" id="GO:0009898">
    <property type="term" value="C:cytoplasmic side of plasma membrane"/>
    <property type="evidence" value="ECO:0007669"/>
    <property type="project" value="TreeGrafter"/>
</dbReference>
<dbReference type="AlphaFoldDB" id="A0A7V4E2K0"/>
<organism evidence="11">
    <name type="scientific">candidate division WOR-3 bacterium</name>
    <dbReference type="NCBI Taxonomy" id="2052148"/>
    <lineage>
        <taxon>Bacteria</taxon>
        <taxon>Bacteria division WOR-3</taxon>
    </lineage>
</organism>
<evidence type="ECO:0000256" key="6">
    <source>
        <dbReference type="ARBA" id="ARBA00048142"/>
    </source>
</evidence>
<comment type="pathway">
    <text evidence="1">Amino-acid degradation; L-proline degradation into L-glutamate; L-glutamate from L-proline: step 2/2.</text>
</comment>
<dbReference type="InterPro" id="IPR015590">
    <property type="entry name" value="Aldehyde_DH_dom"/>
</dbReference>
<dbReference type="InterPro" id="IPR016162">
    <property type="entry name" value="Ald_DH_N"/>
</dbReference>
<dbReference type="InterPro" id="IPR050485">
    <property type="entry name" value="Proline_metab_enzyme"/>
</dbReference>
<dbReference type="SUPFAM" id="SSF53720">
    <property type="entry name" value="ALDH-like"/>
    <property type="match status" value="1"/>
</dbReference>
<evidence type="ECO:0000256" key="3">
    <source>
        <dbReference type="ARBA" id="ARBA00023002"/>
    </source>
</evidence>
<name>A0A7V4E2K0_UNCW3</name>
<evidence type="ECO:0000259" key="10">
    <source>
        <dbReference type="Pfam" id="PF00171"/>
    </source>
</evidence>
<accession>A0A7V4E2K0</accession>
<feature type="domain" description="Aldehyde dehydrogenase" evidence="10">
    <location>
        <begin position="49"/>
        <end position="510"/>
    </location>
</feature>
<evidence type="ECO:0000256" key="9">
    <source>
        <dbReference type="RuleBase" id="RU003345"/>
    </source>
</evidence>
<dbReference type="InterPro" id="IPR029510">
    <property type="entry name" value="Ald_DH_CS_GLU"/>
</dbReference>
<dbReference type="CDD" id="cd07124">
    <property type="entry name" value="ALDH_PutA-P5CDH-RocA"/>
    <property type="match status" value="1"/>
</dbReference>
<dbReference type="FunFam" id="3.40.605.10:FF:000045">
    <property type="entry name" value="1-pyrroline-5-carboxylate dehydrogenase 1"/>
    <property type="match status" value="1"/>
</dbReference>
<dbReference type="NCBIfam" id="TIGR01237">
    <property type="entry name" value="D1pyr5carbox2"/>
    <property type="match status" value="1"/>
</dbReference>
<dbReference type="Gene3D" id="3.40.309.10">
    <property type="entry name" value="Aldehyde Dehydrogenase, Chain A, domain 2"/>
    <property type="match status" value="1"/>
</dbReference>
<evidence type="ECO:0000256" key="4">
    <source>
        <dbReference type="ARBA" id="ARBA00023027"/>
    </source>
</evidence>
<dbReference type="GO" id="GO:0003842">
    <property type="term" value="F:L-glutamate gamma-semialdehyde dehydrogenase activity"/>
    <property type="evidence" value="ECO:0007669"/>
    <property type="project" value="UniProtKB-EC"/>
</dbReference>
<dbReference type="InterPro" id="IPR016161">
    <property type="entry name" value="Ald_DH/histidinol_DH"/>
</dbReference>
<protein>
    <recommendedName>
        <fullName evidence="5">L-glutamate gamma-semialdehyde dehydrogenase</fullName>
        <ecNumber evidence="2">1.2.1.88</ecNumber>
    </recommendedName>
    <alternativeName>
        <fullName evidence="5">L-glutamate gamma-semialdehyde dehydrogenase</fullName>
    </alternativeName>
</protein>
<dbReference type="InterPro" id="IPR016163">
    <property type="entry name" value="Ald_DH_C"/>
</dbReference>
<dbReference type="EMBL" id="DTDP01000017">
    <property type="protein sequence ID" value="HGK53489.1"/>
    <property type="molecule type" value="Genomic_DNA"/>
</dbReference>
<dbReference type="NCBIfam" id="NF002852">
    <property type="entry name" value="PRK03137.1"/>
    <property type="match status" value="1"/>
</dbReference>
<dbReference type="PANTHER" id="PTHR42862">
    <property type="entry name" value="DELTA-1-PYRROLINE-5-CARBOXYLATE DEHYDROGENASE 1, ISOFORM A-RELATED"/>
    <property type="match status" value="1"/>
</dbReference>
<comment type="caution">
    <text evidence="11">The sequence shown here is derived from an EMBL/GenBank/DDBJ whole genome shotgun (WGS) entry which is preliminary data.</text>
</comment>
<dbReference type="InterPro" id="IPR005932">
    <property type="entry name" value="RocA"/>
</dbReference>
<dbReference type="PROSITE" id="PS00687">
    <property type="entry name" value="ALDEHYDE_DEHYDR_GLU"/>
    <property type="match status" value="1"/>
</dbReference>
<dbReference type="InterPro" id="IPR016160">
    <property type="entry name" value="Ald_DH_CS_CYS"/>
</dbReference>
<dbReference type="PROSITE" id="PS00070">
    <property type="entry name" value="ALDEHYDE_DEHYDR_CYS"/>
    <property type="match status" value="1"/>
</dbReference>
<keyword evidence="3 9" id="KW-0560">Oxidoreductase</keyword>
<dbReference type="EC" id="1.2.1.88" evidence="2"/>
<comment type="similarity">
    <text evidence="7">Belongs to the aldehyde dehydrogenase family. RocA subfamily.</text>
</comment>
<reference evidence="11" key="1">
    <citation type="journal article" date="2020" name="mSystems">
        <title>Genome- and Community-Level Interaction Insights into Carbon Utilization and Element Cycling Functions of Hydrothermarchaeota in Hydrothermal Sediment.</title>
        <authorList>
            <person name="Zhou Z."/>
            <person name="Liu Y."/>
            <person name="Xu W."/>
            <person name="Pan J."/>
            <person name="Luo Z.H."/>
            <person name="Li M."/>
        </authorList>
    </citation>
    <scope>NUCLEOTIDE SEQUENCE [LARGE SCALE GENOMIC DNA]</scope>
    <source>
        <strain evidence="11">SpSt-695</strain>
    </source>
</reference>
<dbReference type="PANTHER" id="PTHR42862:SF1">
    <property type="entry name" value="DELTA-1-PYRROLINE-5-CARBOXYLATE DEHYDROGENASE 2, ISOFORM A-RELATED"/>
    <property type="match status" value="1"/>
</dbReference>
<evidence type="ECO:0000256" key="5">
    <source>
        <dbReference type="ARBA" id="ARBA00032259"/>
    </source>
</evidence>
<gene>
    <name evidence="11" type="primary">pruA</name>
    <name evidence="11" type="ORF">ENU72_00485</name>
</gene>
<dbReference type="Pfam" id="PF00171">
    <property type="entry name" value="Aldedh"/>
    <property type="match status" value="1"/>
</dbReference>
<evidence type="ECO:0000256" key="1">
    <source>
        <dbReference type="ARBA" id="ARBA00004786"/>
    </source>
</evidence>
<dbReference type="GO" id="GO:0010133">
    <property type="term" value="P:L-proline catabolic process to L-glutamate"/>
    <property type="evidence" value="ECO:0007669"/>
    <property type="project" value="TreeGrafter"/>
</dbReference>
<dbReference type="Gene3D" id="3.40.605.10">
    <property type="entry name" value="Aldehyde Dehydrogenase, Chain A, domain 1"/>
    <property type="match status" value="1"/>
</dbReference>
<feature type="active site" evidence="8">
    <location>
        <position position="286"/>
    </location>
</feature>
<comment type="catalytic activity">
    <reaction evidence="6">
        <text>L-glutamate 5-semialdehyde + NAD(+) + H2O = L-glutamate + NADH + 2 H(+)</text>
        <dbReference type="Rhea" id="RHEA:30235"/>
        <dbReference type="ChEBI" id="CHEBI:15377"/>
        <dbReference type="ChEBI" id="CHEBI:15378"/>
        <dbReference type="ChEBI" id="CHEBI:29985"/>
        <dbReference type="ChEBI" id="CHEBI:57540"/>
        <dbReference type="ChEBI" id="CHEBI:57945"/>
        <dbReference type="ChEBI" id="CHEBI:58066"/>
        <dbReference type="EC" id="1.2.1.88"/>
    </reaction>
</comment>
<evidence type="ECO:0000256" key="2">
    <source>
        <dbReference type="ARBA" id="ARBA00012884"/>
    </source>
</evidence>
<dbReference type="FunFam" id="3.40.309.10:FF:000005">
    <property type="entry name" value="1-pyrroline-5-carboxylate dehydrogenase 1"/>
    <property type="match status" value="1"/>
</dbReference>